<evidence type="ECO:0008006" key="4">
    <source>
        <dbReference type="Google" id="ProtNLM"/>
    </source>
</evidence>
<dbReference type="AlphaFoldDB" id="A0A2D0N688"/>
<reference evidence="2 3" key="1">
    <citation type="submission" date="2017-10" db="EMBL/GenBank/DDBJ databases">
        <title>The draft genome sequence of Lewinella nigricans NBRC 102662.</title>
        <authorList>
            <person name="Wang K."/>
        </authorList>
    </citation>
    <scope>NUCLEOTIDE SEQUENCE [LARGE SCALE GENOMIC DNA]</scope>
    <source>
        <strain evidence="2 3">NBRC 102662</strain>
    </source>
</reference>
<evidence type="ECO:0000256" key="1">
    <source>
        <dbReference type="SAM" id="Phobius"/>
    </source>
</evidence>
<keyword evidence="3" id="KW-1185">Reference proteome</keyword>
<dbReference type="EMBL" id="PDUD01000028">
    <property type="protein sequence ID" value="PHN03896.1"/>
    <property type="molecule type" value="Genomic_DNA"/>
</dbReference>
<keyword evidence="1" id="KW-0472">Membrane</keyword>
<keyword evidence="1" id="KW-0812">Transmembrane</keyword>
<evidence type="ECO:0000313" key="3">
    <source>
        <dbReference type="Proteomes" id="UP000223913"/>
    </source>
</evidence>
<proteinExistence type="predicted"/>
<accession>A0A2D0N688</accession>
<name>A0A2D0N688_FLAN2</name>
<keyword evidence="1" id="KW-1133">Transmembrane helix</keyword>
<dbReference type="RefSeq" id="WP_099152609.1">
    <property type="nucleotide sequence ID" value="NZ_PDUD01000028.1"/>
</dbReference>
<protein>
    <recommendedName>
        <fullName evidence="4">DUF3619 family protein</fullName>
    </recommendedName>
</protein>
<feature type="transmembrane region" description="Helical" evidence="1">
    <location>
        <begin position="81"/>
        <end position="99"/>
    </location>
</feature>
<sequence>MGNEKNKRSVREELESIAPNLARLREQNSPPEVPPGYFDQLSDEVFRRIQREEAAARDVPAAPPVWQQWWQGLSSLFQRPAYALALAGVAILLVTISVFNRSEVADTTPDIAMTDEDINDYIDYHIDDFDLDLLAEEMAEEPGSAPLLMEEDSLDGELMEEYFDELLDEIDLEDLL</sequence>
<organism evidence="2 3">
    <name type="scientific">Flavilitoribacter nigricans (strain ATCC 23147 / DSM 23189 / NBRC 102662 / NCIMB 1420 / SS-2)</name>
    <name type="common">Lewinella nigricans</name>
    <dbReference type="NCBI Taxonomy" id="1122177"/>
    <lineage>
        <taxon>Bacteria</taxon>
        <taxon>Pseudomonadati</taxon>
        <taxon>Bacteroidota</taxon>
        <taxon>Saprospiria</taxon>
        <taxon>Saprospirales</taxon>
        <taxon>Lewinellaceae</taxon>
        <taxon>Flavilitoribacter</taxon>
    </lineage>
</organism>
<dbReference type="Proteomes" id="UP000223913">
    <property type="component" value="Unassembled WGS sequence"/>
</dbReference>
<evidence type="ECO:0000313" key="2">
    <source>
        <dbReference type="EMBL" id="PHN03896.1"/>
    </source>
</evidence>
<gene>
    <name evidence="2" type="ORF">CRP01_23775</name>
</gene>
<comment type="caution">
    <text evidence="2">The sequence shown here is derived from an EMBL/GenBank/DDBJ whole genome shotgun (WGS) entry which is preliminary data.</text>
</comment>